<dbReference type="GO" id="GO:0016020">
    <property type="term" value="C:membrane"/>
    <property type="evidence" value="ECO:0007669"/>
    <property type="project" value="TreeGrafter"/>
</dbReference>
<dbReference type="Gene3D" id="3.40.228.10">
    <property type="entry name" value="Dimethylsulfoxide Reductase, domain 2"/>
    <property type="match status" value="1"/>
</dbReference>
<dbReference type="Proteomes" id="UP000312512">
    <property type="component" value="Unassembled WGS sequence"/>
</dbReference>
<dbReference type="PROSITE" id="PS51669">
    <property type="entry name" value="4FE4S_MOW_BIS_MGD"/>
    <property type="match status" value="1"/>
</dbReference>
<dbReference type="PANTHER" id="PTHR43105">
    <property type="entry name" value="RESPIRATORY NITRATE REDUCTASE"/>
    <property type="match status" value="1"/>
</dbReference>
<dbReference type="GO" id="GO:0051539">
    <property type="term" value="F:4 iron, 4 sulfur cluster binding"/>
    <property type="evidence" value="ECO:0007669"/>
    <property type="project" value="UniProtKB-KW"/>
</dbReference>
<name>A0A5C4VIS1_9ACTN</name>
<dbReference type="Gene3D" id="3.40.50.740">
    <property type="match status" value="1"/>
</dbReference>
<dbReference type="InterPro" id="IPR006656">
    <property type="entry name" value="Mopterin_OxRdtase"/>
</dbReference>
<reference evidence="6 7" key="1">
    <citation type="submission" date="2019-10" db="EMBL/GenBank/DDBJ databases">
        <title>Nonomuraea sp. nov., isolated from Phyllanthus amarus.</title>
        <authorList>
            <person name="Klykleung N."/>
            <person name="Tanasupawat S."/>
        </authorList>
    </citation>
    <scope>NUCLEOTIDE SEQUENCE [LARGE SCALE GENOMIC DNA]</scope>
    <source>
        <strain evidence="6 7">PA1-10</strain>
    </source>
</reference>
<proteinExistence type="predicted"/>
<evidence type="ECO:0000313" key="7">
    <source>
        <dbReference type="Proteomes" id="UP000312512"/>
    </source>
</evidence>
<accession>A0A5C4VIS1</accession>
<dbReference type="GO" id="GO:0046872">
    <property type="term" value="F:metal ion binding"/>
    <property type="evidence" value="ECO:0007669"/>
    <property type="project" value="UniProtKB-KW"/>
</dbReference>
<dbReference type="InterPro" id="IPR050123">
    <property type="entry name" value="Prok_molybdopt-oxidoreductase"/>
</dbReference>
<dbReference type="PANTHER" id="PTHR43105:SF9">
    <property type="entry name" value="NADPH-FE(3+) OXIDOREDUCTASE SUBUNIT ALPHA"/>
    <property type="match status" value="1"/>
</dbReference>
<dbReference type="GO" id="GO:0016491">
    <property type="term" value="F:oxidoreductase activity"/>
    <property type="evidence" value="ECO:0007669"/>
    <property type="project" value="UniProtKB-KW"/>
</dbReference>
<dbReference type="AlphaFoldDB" id="A0A5C4VIS1"/>
<dbReference type="SMART" id="SM00926">
    <property type="entry name" value="Molybdop_Fe4S4"/>
    <property type="match status" value="1"/>
</dbReference>
<evidence type="ECO:0000313" key="6">
    <source>
        <dbReference type="EMBL" id="KAB8189153.1"/>
    </source>
</evidence>
<keyword evidence="7" id="KW-1185">Reference proteome</keyword>
<keyword evidence="1" id="KW-0004">4Fe-4S</keyword>
<dbReference type="SUPFAM" id="SSF53706">
    <property type="entry name" value="Formate dehydrogenase/DMSO reductase, domains 1-3"/>
    <property type="match status" value="1"/>
</dbReference>
<dbReference type="SUPFAM" id="SSF50692">
    <property type="entry name" value="ADC-like"/>
    <property type="match status" value="1"/>
</dbReference>
<evidence type="ECO:0000256" key="2">
    <source>
        <dbReference type="ARBA" id="ARBA00022723"/>
    </source>
</evidence>
<dbReference type="EMBL" id="VDLX02000021">
    <property type="protein sequence ID" value="KAB8189153.1"/>
    <property type="molecule type" value="Genomic_DNA"/>
</dbReference>
<dbReference type="OrthoDB" id="7376058at2"/>
<dbReference type="GO" id="GO:0043546">
    <property type="term" value="F:molybdopterin cofactor binding"/>
    <property type="evidence" value="ECO:0007669"/>
    <property type="project" value="InterPro"/>
</dbReference>
<sequence>MPKDNAPDTVSRLATCNLCEAMCGLRVDLAGDRVTGIRGDVEDPLSRGHICPKAVALQDVHNDPDRLRSPVRRTSSGWAEISWDEALDLVADRLAEIRDEHGADAVATFLGNPVLHSLGAMTHVMRLVRLLRTRNRFSATSVDNLPSQLTSYLLYGHQWLHPVPDLDRTSFFLVFGANPVVSNGSLMSAPNVSRRLRALRERGGRMVVFDPRRTETAKRADEHHFVRPGTDAALILAMAQVILTGGPARPAPYVDGLEQVRRALEDFTPERAAQITGVAADTIRRLAREFAAAESAACYGRVGVSTQRFGALCQWGIQLLNLITGNLDRPGGTLMSTPALDLVGGGQIDAGGYDRWRSRVRGLPEFAGEFPVATLAEEITTPGTGRVRALLTVSGNPVLSTPGGHVLSAALAELEFMAGVDFYINETTRHADVILPPTHVLERDHYDLIFRLFGIRDTARYTPAVLPKPTGALDDWEIFSGLAERLGNSGPRVPPARIVDLGLAAGPYDLTLAGLGDHPHGLDLGPLKPSLPGRLQTPDQRINAAPALVLDDIERARTELLTPRPATTRLLLIGRRHLRDANSWLHNSARLTKGRARHHLLMNPADMEARGLSEGDLARVQSWPGEVTVPVAGSDDLMPGVVSLPHGFGHVFEDVRLAVAREVGGASANDLTDPMVVDRLGGTSVLNGVPVTVGPAGES</sequence>
<evidence type="ECO:0000256" key="3">
    <source>
        <dbReference type="ARBA" id="ARBA00023002"/>
    </source>
</evidence>
<evidence type="ECO:0000256" key="1">
    <source>
        <dbReference type="ARBA" id="ARBA00022485"/>
    </source>
</evidence>
<dbReference type="Pfam" id="PF01568">
    <property type="entry name" value="Molydop_binding"/>
    <property type="match status" value="1"/>
</dbReference>
<organism evidence="6 7">
    <name type="scientific">Nonomuraea phyllanthi</name>
    <dbReference type="NCBI Taxonomy" id="2219224"/>
    <lineage>
        <taxon>Bacteria</taxon>
        <taxon>Bacillati</taxon>
        <taxon>Actinomycetota</taxon>
        <taxon>Actinomycetes</taxon>
        <taxon>Streptosporangiales</taxon>
        <taxon>Streptosporangiaceae</taxon>
        <taxon>Nonomuraea</taxon>
    </lineage>
</organism>
<protein>
    <submittedName>
        <fullName evidence="6">Molybdopterin-dependent oxidoreductase</fullName>
    </submittedName>
</protein>
<dbReference type="Gene3D" id="2.40.40.20">
    <property type="match status" value="1"/>
</dbReference>
<evidence type="ECO:0000256" key="4">
    <source>
        <dbReference type="ARBA" id="ARBA00023004"/>
    </source>
</evidence>
<evidence type="ECO:0000256" key="5">
    <source>
        <dbReference type="ARBA" id="ARBA00023014"/>
    </source>
</evidence>
<dbReference type="InterPro" id="IPR009010">
    <property type="entry name" value="Asp_de-COase-like_dom_sf"/>
</dbReference>
<keyword evidence="2" id="KW-0479">Metal-binding</keyword>
<comment type="caution">
    <text evidence="6">The sequence shown here is derived from an EMBL/GenBank/DDBJ whole genome shotgun (WGS) entry which is preliminary data.</text>
</comment>
<dbReference type="InterPro" id="IPR006657">
    <property type="entry name" value="MoPterin_dinucl-bd_dom"/>
</dbReference>
<gene>
    <name evidence="6" type="ORF">FH608_040630</name>
</gene>
<keyword evidence="3" id="KW-0560">Oxidoreductase</keyword>
<keyword evidence="4" id="KW-0408">Iron</keyword>
<dbReference type="Pfam" id="PF04879">
    <property type="entry name" value="Molybdop_Fe4S4"/>
    <property type="match status" value="1"/>
</dbReference>
<dbReference type="InterPro" id="IPR006963">
    <property type="entry name" value="Mopterin_OxRdtase_4Fe-4S_dom"/>
</dbReference>
<keyword evidence="5" id="KW-0411">Iron-sulfur</keyword>
<dbReference type="Gene3D" id="2.20.25.90">
    <property type="entry name" value="ADC-like domains"/>
    <property type="match status" value="1"/>
</dbReference>
<dbReference type="Pfam" id="PF00384">
    <property type="entry name" value="Molybdopterin"/>
    <property type="match status" value="1"/>
</dbReference>